<dbReference type="Proteomes" id="UP000000758">
    <property type="component" value="Chromosome"/>
</dbReference>
<organism evidence="1 2">
    <name type="scientific">Cenarchaeum symbiosum (strain A)</name>
    <dbReference type="NCBI Taxonomy" id="414004"/>
    <lineage>
        <taxon>Archaea</taxon>
        <taxon>Nitrososphaerota</taxon>
        <taxon>Candidatus Cenarchaeales</taxon>
        <taxon>Candidatus Cenarchaeaceae</taxon>
        <taxon>Candidatus Cenarchaeum</taxon>
    </lineage>
</organism>
<dbReference type="STRING" id="414004.CENSYa_1284"/>
<dbReference type="EnsemblBacteria" id="ABK77907">
    <property type="protein sequence ID" value="ABK77907"/>
    <property type="gene ID" value="CENSYa_1284"/>
</dbReference>
<evidence type="ECO:0000313" key="2">
    <source>
        <dbReference type="Proteomes" id="UP000000758"/>
    </source>
</evidence>
<proteinExistence type="predicted"/>
<name>A0RX40_CENSY</name>
<keyword evidence="2" id="KW-1185">Reference proteome</keyword>
<gene>
    <name evidence="1" type="ordered locus">CENSYa_1284</name>
</gene>
<reference evidence="1 2" key="1">
    <citation type="journal article" date="2006" name="Proc. Natl. Acad. Sci. U.S.A.">
        <title>Genomic analysis of the uncultivated marine crenarchaeote Cenarchaeum symbiosum.</title>
        <authorList>
            <person name="Hallam S.J."/>
            <person name="Konstantinidis K.T."/>
            <person name="Putnam N."/>
            <person name="Schleper C."/>
            <person name="Watanabe Y."/>
            <person name="Sugahara J."/>
            <person name="Preston C."/>
            <person name="de la Torre J."/>
            <person name="Richardson P.M."/>
            <person name="DeLong E.F."/>
        </authorList>
    </citation>
    <scope>NUCLEOTIDE SEQUENCE [LARGE SCALE GENOMIC DNA]</scope>
    <source>
        <strain evidence="2">A</strain>
    </source>
</reference>
<sequence length="75" mass="8041">MNECASICMSQILSRPRRGTQIQDICLPIVRPYVSTSTLSAECSVCGRGPEESSLSSRTAGGESVLLCRDHDLPA</sequence>
<dbReference type="KEGG" id="csy:CENSYa_1284"/>
<protein>
    <submittedName>
        <fullName evidence="1">Uncharacterized protein</fullName>
    </submittedName>
</protein>
<dbReference type="HOGENOM" id="CLU_2662153_0_0_2"/>
<evidence type="ECO:0000313" key="1">
    <source>
        <dbReference type="EMBL" id="ABK77907.1"/>
    </source>
</evidence>
<dbReference type="AlphaFoldDB" id="A0RX40"/>
<accession>A0RX40</accession>
<dbReference type="EMBL" id="DP000238">
    <property type="protein sequence ID" value="ABK77907.1"/>
    <property type="molecule type" value="Genomic_DNA"/>
</dbReference>